<dbReference type="EMBL" id="AEXN01000033">
    <property type="protein sequence ID" value="EGC83383.1"/>
    <property type="molecule type" value="Genomic_DNA"/>
</dbReference>
<evidence type="ECO:0000313" key="3">
    <source>
        <dbReference type="Proteomes" id="UP000005277"/>
    </source>
</evidence>
<comment type="caution">
    <text evidence="2">The sequence shown here is derived from an EMBL/GenBank/DDBJ whole genome shotgun (WGS) entry which is preliminary data.</text>
</comment>
<protein>
    <submittedName>
        <fullName evidence="2">Uncharacterized protein</fullName>
    </submittedName>
</protein>
<sequence>MENKKVRKRSEVKEIWDGTKYTKLDLILAAKPERDRKRDRMFLIFVSLLSLILALFGRNDVIKTSGILVMFACSLLSIKA</sequence>
<accession>F0H2F9</accession>
<gene>
    <name evidence="2" type="ORF">HMPREF9246_0320</name>
</gene>
<dbReference type="RefSeq" id="WP_004818096.1">
    <property type="nucleotide sequence ID" value="NZ_AEXN01000033.1"/>
</dbReference>
<keyword evidence="3" id="KW-1185">Reference proteome</keyword>
<reference evidence="2 3" key="1">
    <citation type="submission" date="2011-01" db="EMBL/GenBank/DDBJ databases">
        <authorList>
            <person name="Durkin A.S."/>
            <person name="Madupu R."/>
            <person name="Torralba M."/>
            <person name="Gillis M."/>
            <person name="Methe B."/>
            <person name="Sutton G."/>
            <person name="Nelson K.E."/>
        </authorList>
    </citation>
    <scope>NUCLEOTIDE SEQUENCE [LARGE SCALE GENOMIC DNA]</scope>
    <source>
        <strain evidence="2 3">ACS-025-V-Sch4</strain>
    </source>
</reference>
<keyword evidence="1" id="KW-1133">Transmembrane helix</keyword>
<dbReference type="OrthoDB" id="1692988at2"/>
<keyword evidence="1" id="KW-0812">Transmembrane</keyword>
<dbReference type="AlphaFoldDB" id="F0H2F9"/>
<name>F0H2F9_9FIRM</name>
<dbReference type="Proteomes" id="UP000005277">
    <property type="component" value="Unassembled WGS sequence"/>
</dbReference>
<organism evidence="2 3">
    <name type="scientific">Anaerococcus hydrogenalis ACS-025-V-Sch4</name>
    <dbReference type="NCBI Taxonomy" id="879306"/>
    <lineage>
        <taxon>Bacteria</taxon>
        <taxon>Bacillati</taxon>
        <taxon>Bacillota</taxon>
        <taxon>Tissierellia</taxon>
        <taxon>Tissierellales</taxon>
        <taxon>Peptoniphilaceae</taxon>
        <taxon>Anaerococcus</taxon>
    </lineage>
</organism>
<keyword evidence="1" id="KW-0472">Membrane</keyword>
<evidence type="ECO:0000256" key="1">
    <source>
        <dbReference type="SAM" id="Phobius"/>
    </source>
</evidence>
<feature type="transmembrane region" description="Helical" evidence="1">
    <location>
        <begin position="40"/>
        <end position="56"/>
    </location>
</feature>
<evidence type="ECO:0000313" key="2">
    <source>
        <dbReference type="EMBL" id="EGC83383.1"/>
    </source>
</evidence>
<proteinExistence type="predicted"/>